<organism evidence="3 4">
    <name type="scientific">Buchananella hordeovulneris</name>
    <dbReference type="NCBI Taxonomy" id="52770"/>
    <lineage>
        <taxon>Bacteria</taxon>
        <taxon>Bacillati</taxon>
        <taxon>Actinomycetota</taxon>
        <taxon>Actinomycetes</taxon>
        <taxon>Actinomycetales</taxon>
        <taxon>Actinomycetaceae</taxon>
        <taxon>Buchananella</taxon>
    </lineage>
</organism>
<feature type="transmembrane region" description="Helical" evidence="2">
    <location>
        <begin position="168"/>
        <end position="188"/>
    </location>
</feature>
<feature type="compositionally biased region" description="Basic and acidic residues" evidence="1">
    <location>
        <begin position="93"/>
        <end position="103"/>
    </location>
</feature>
<sequence>MRKLSAGTVQSQSVQALMESRDTVVEGVGKAENRYRQAGQALEDYAVVLDRVQVETAEALAKARSAVTDRDAAEAAAKRYDTSAESAGTDDSLQEKYSRRAAEERSAAADARSTIAAQQTVVQQAVADRDAAARTAIDGINMATESDGLNDGWWENWGAKLTKILAKICEFVSMVTGILALLVCWIPVIGQAMAAVLMTISAVAGILAALGNILLAATGQISWKEALLSIGMAVLSCIGLGWFRGAFGALCRAVPLLGKGAASVSRAASAVAAGVKGTAAFQKLAQAYGRANSAVRTLVAKAVSKTPLNQFKQTFDVHMAILRRNLETRFGKSTTPVRFRETHGLDDAARAFLRDRAVPRGATREFRREFTEKYAGMPKQRDPALKAPKGGDPIYSRVEQIQTEHIVPFDDIIRMDGFDKLSEVHRLQVVREAENLMPLSQPANASRQATHYSDWTQVVSGRHAGATVPALYRHQMASLQNVLQDRMQFIIDDLVASMKTSRGG</sequence>
<keyword evidence="2" id="KW-0472">Membrane</keyword>
<gene>
    <name evidence="3" type="ORF">BSZ40_06210</name>
</gene>
<evidence type="ECO:0000313" key="4">
    <source>
        <dbReference type="Proteomes" id="UP000185612"/>
    </source>
</evidence>
<feature type="region of interest" description="Disordered" evidence="1">
    <location>
        <begin position="78"/>
        <end position="103"/>
    </location>
</feature>
<keyword evidence="2" id="KW-0812">Transmembrane</keyword>
<feature type="transmembrane region" description="Helical" evidence="2">
    <location>
        <begin position="194"/>
        <end position="215"/>
    </location>
</feature>
<evidence type="ECO:0000313" key="3">
    <source>
        <dbReference type="EMBL" id="OKL51739.1"/>
    </source>
</evidence>
<dbReference type="Proteomes" id="UP000185612">
    <property type="component" value="Unassembled WGS sequence"/>
</dbReference>
<reference evidence="4" key="1">
    <citation type="submission" date="2016-12" db="EMBL/GenBank/DDBJ databases">
        <authorList>
            <person name="Meng X."/>
        </authorList>
    </citation>
    <scope>NUCLEOTIDE SEQUENCE [LARGE SCALE GENOMIC DNA]</scope>
    <source>
        <strain evidence="4">DSM 20732</strain>
    </source>
</reference>
<proteinExistence type="predicted"/>
<feature type="transmembrane region" description="Helical" evidence="2">
    <location>
        <begin position="227"/>
        <end position="247"/>
    </location>
</feature>
<evidence type="ECO:0000256" key="2">
    <source>
        <dbReference type="SAM" id="Phobius"/>
    </source>
</evidence>
<keyword evidence="4" id="KW-1185">Reference proteome</keyword>
<dbReference type="STRING" id="52770.BSZ40_06210"/>
<name>A0A1Q5PWB9_9ACTO</name>
<comment type="caution">
    <text evidence="3">The sequence shown here is derived from an EMBL/GenBank/DDBJ whole genome shotgun (WGS) entry which is preliminary data.</text>
</comment>
<dbReference type="InParanoid" id="A0A1Q5PWB9"/>
<protein>
    <submittedName>
        <fullName evidence="3">Uncharacterized protein</fullName>
    </submittedName>
</protein>
<dbReference type="AlphaFoldDB" id="A0A1Q5PWB9"/>
<dbReference type="EMBL" id="MQVS01000005">
    <property type="protein sequence ID" value="OKL51739.1"/>
    <property type="molecule type" value="Genomic_DNA"/>
</dbReference>
<keyword evidence="2" id="KW-1133">Transmembrane helix</keyword>
<evidence type="ECO:0000256" key="1">
    <source>
        <dbReference type="SAM" id="MobiDB-lite"/>
    </source>
</evidence>
<accession>A0A1Q5PWB9</accession>